<dbReference type="AlphaFoldDB" id="X0VJY0"/>
<sequence length="33" mass="3719">RMDMPTFRDRALPKLMQLTGKVQELAIKSGLSS</sequence>
<reference evidence="1" key="1">
    <citation type="journal article" date="2014" name="Front. Microbiol.">
        <title>High frequency of phylogenetically diverse reductive dehalogenase-homologous genes in deep subseafloor sedimentary metagenomes.</title>
        <authorList>
            <person name="Kawai M."/>
            <person name="Futagami T."/>
            <person name="Toyoda A."/>
            <person name="Takaki Y."/>
            <person name="Nishi S."/>
            <person name="Hori S."/>
            <person name="Arai W."/>
            <person name="Tsubouchi T."/>
            <person name="Morono Y."/>
            <person name="Uchiyama I."/>
            <person name="Ito T."/>
            <person name="Fujiyama A."/>
            <person name="Inagaki F."/>
            <person name="Takami H."/>
        </authorList>
    </citation>
    <scope>NUCLEOTIDE SEQUENCE</scope>
    <source>
        <strain evidence="1">Expedition CK06-06</strain>
    </source>
</reference>
<gene>
    <name evidence="1" type="ORF">S01H1_56452</name>
</gene>
<evidence type="ECO:0000313" key="1">
    <source>
        <dbReference type="EMBL" id="GAG18589.1"/>
    </source>
</evidence>
<feature type="non-terminal residue" evidence="1">
    <location>
        <position position="1"/>
    </location>
</feature>
<name>X0VJY0_9ZZZZ</name>
<organism evidence="1">
    <name type="scientific">marine sediment metagenome</name>
    <dbReference type="NCBI Taxonomy" id="412755"/>
    <lineage>
        <taxon>unclassified sequences</taxon>
        <taxon>metagenomes</taxon>
        <taxon>ecological metagenomes</taxon>
    </lineage>
</organism>
<accession>X0VJY0</accession>
<dbReference type="EMBL" id="BARS01036761">
    <property type="protein sequence ID" value="GAG18589.1"/>
    <property type="molecule type" value="Genomic_DNA"/>
</dbReference>
<comment type="caution">
    <text evidence="1">The sequence shown here is derived from an EMBL/GenBank/DDBJ whole genome shotgun (WGS) entry which is preliminary data.</text>
</comment>
<protein>
    <submittedName>
        <fullName evidence="1">Uncharacterized protein</fullName>
    </submittedName>
</protein>
<proteinExistence type="predicted"/>